<proteinExistence type="predicted"/>
<dbReference type="Proteomes" id="UP001501081">
    <property type="component" value="Unassembled WGS sequence"/>
</dbReference>
<gene>
    <name evidence="1" type="ORF">GCM10022246_15310</name>
</gene>
<evidence type="ECO:0000313" key="2">
    <source>
        <dbReference type="Proteomes" id="UP001501081"/>
    </source>
</evidence>
<comment type="caution">
    <text evidence="1">The sequence shown here is derived from an EMBL/GenBank/DDBJ whole genome shotgun (WGS) entry which is preliminary data.</text>
</comment>
<name>A0ABP7PCK6_9SPHI</name>
<protein>
    <submittedName>
        <fullName evidence="1">Uncharacterized protein</fullName>
    </submittedName>
</protein>
<dbReference type="EMBL" id="BAABAK010000008">
    <property type="protein sequence ID" value="GAA3962995.1"/>
    <property type="molecule type" value="Genomic_DNA"/>
</dbReference>
<reference evidence="2" key="1">
    <citation type="journal article" date="2019" name="Int. J. Syst. Evol. Microbiol.">
        <title>The Global Catalogue of Microorganisms (GCM) 10K type strain sequencing project: providing services to taxonomists for standard genome sequencing and annotation.</title>
        <authorList>
            <consortium name="The Broad Institute Genomics Platform"/>
            <consortium name="The Broad Institute Genome Sequencing Center for Infectious Disease"/>
            <person name="Wu L."/>
            <person name="Ma J."/>
        </authorList>
    </citation>
    <scope>NUCLEOTIDE SEQUENCE [LARGE SCALE GENOMIC DNA]</scope>
    <source>
        <strain evidence="2">JCM 17338</strain>
    </source>
</reference>
<keyword evidence="2" id="KW-1185">Reference proteome</keyword>
<accession>A0ABP7PCK6</accession>
<evidence type="ECO:0000313" key="1">
    <source>
        <dbReference type="EMBL" id="GAA3962995.1"/>
    </source>
</evidence>
<sequence length="238" mass="27516">MNGFQANFFKLENKAAFHSCLSEIIEKVNYGLERPYLHFEVHGCKEGLVFNSGEILTWAELYQYFVLINKPLQNQLFVSLATCFGAYIINAIEPTKKSPFYAFVGPTREVSNSAVEVGFYEYFDVLLNTNDFNEAIEALNSANPGLPVPFICKSSEEVFDQACNLFLKRHENKDFRRKRVQELIDRARKNPILKVKFSKAEMRTHFSKLLKSRYQANGIKELKKHFLFHVDYVEGLTS</sequence>
<organism evidence="1 2">
    <name type="scientific">Pedobacter ginsengiterrae</name>
    <dbReference type="NCBI Taxonomy" id="871696"/>
    <lineage>
        <taxon>Bacteria</taxon>
        <taxon>Pseudomonadati</taxon>
        <taxon>Bacteroidota</taxon>
        <taxon>Sphingobacteriia</taxon>
        <taxon>Sphingobacteriales</taxon>
        <taxon>Sphingobacteriaceae</taxon>
        <taxon>Pedobacter</taxon>
    </lineage>
</organism>